<evidence type="ECO:0008006" key="4">
    <source>
        <dbReference type="Google" id="ProtNLM"/>
    </source>
</evidence>
<gene>
    <name evidence="2" type="ORF">LTR84_010851</name>
</gene>
<keyword evidence="3" id="KW-1185">Reference proteome</keyword>
<evidence type="ECO:0000313" key="2">
    <source>
        <dbReference type="EMBL" id="KAK5058588.1"/>
    </source>
</evidence>
<proteinExistence type="predicted"/>
<dbReference type="AlphaFoldDB" id="A0AAV9NK21"/>
<organism evidence="2 3">
    <name type="scientific">Exophiala bonariae</name>
    <dbReference type="NCBI Taxonomy" id="1690606"/>
    <lineage>
        <taxon>Eukaryota</taxon>
        <taxon>Fungi</taxon>
        <taxon>Dikarya</taxon>
        <taxon>Ascomycota</taxon>
        <taxon>Pezizomycotina</taxon>
        <taxon>Eurotiomycetes</taxon>
        <taxon>Chaetothyriomycetidae</taxon>
        <taxon>Chaetothyriales</taxon>
        <taxon>Herpotrichiellaceae</taxon>
        <taxon>Exophiala</taxon>
    </lineage>
</organism>
<dbReference type="RefSeq" id="XP_064709111.1">
    <property type="nucleotide sequence ID" value="XM_064854385.1"/>
</dbReference>
<feature type="compositionally biased region" description="Polar residues" evidence="1">
    <location>
        <begin position="317"/>
        <end position="331"/>
    </location>
</feature>
<reference evidence="2 3" key="1">
    <citation type="submission" date="2023-08" db="EMBL/GenBank/DDBJ databases">
        <title>Black Yeasts Isolated from many extreme environments.</title>
        <authorList>
            <person name="Coleine C."/>
            <person name="Stajich J.E."/>
            <person name="Selbmann L."/>
        </authorList>
    </citation>
    <scope>NUCLEOTIDE SEQUENCE [LARGE SCALE GENOMIC DNA]</scope>
    <source>
        <strain evidence="2 3">CCFEE 5792</strain>
    </source>
</reference>
<evidence type="ECO:0000256" key="1">
    <source>
        <dbReference type="SAM" id="MobiDB-lite"/>
    </source>
</evidence>
<accession>A0AAV9NK21</accession>
<dbReference type="SUPFAM" id="SSF46934">
    <property type="entry name" value="UBA-like"/>
    <property type="match status" value="1"/>
</dbReference>
<dbReference type="InterPro" id="IPR009060">
    <property type="entry name" value="UBA-like_sf"/>
</dbReference>
<protein>
    <recommendedName>
        <fullName evidence="4">UBA domain-containing protein</fullName>
    </recommendedName>
</protein>
<feature type="region of interest" description="Disordered" evidence="1">
    <location>
        <begin position="263"/>
        <end position="438"/>
    </location>
</feature>
<dbReference type="GeneID" id="89979006"/>
<dbReference type="Proteomes" id="UP001358417">
    <property type="component" value="Unassembled WGS sequence"/>
</dbReference>
<feature type="compositionally biased region" description="Low complexity" evidence="1">
    <location>
        <begin position="283"/>
        <end position="314"/>
    </location>
</feature>
<evidence type="ECO:0000313" key="3">
    <source>
        <dbReference type="Proteomes" id="UP001358417"/>
    </source>
</evidence>
<comment type="caution">
    <text evidence="2">The sequence shown here is derived from an EMBL/GenBank/DDBJ whole genome shotgun (WGS) entry which is preliminary data.</text>
</comment>
<name>A0AAV9NK21_9EURO</name>
<sequence>MAHDYSEEMVLINRIDKSWAPVVSFWQQYRASHGKTSSSGQLDSTIESMRDKVCEAYDGFADALGKNFVRGDHLFESDMDDIEKGVLSQLSASLRALSSTTNRQPESSHDHEAESTKLALRAIAGTIRTLERLASRLGYNVQSSKSMGDLCDDSPDIDWCKGALLVQQTSASHQFILAQPDSQLAKVCKFCYLEVSDYRSKAVRHTDQDWSALASCHVLACSSFKDRRAAYRCFGCYISGVSKIHTSAAAMLDHLAACEEFNEKRTRSQSPPRTTTAGHKVLPSSHVQSYSDSSASSTPSTPSSSSTHSTIPPSIKLRTQASQLANQTPISTRGPPPVPSMEAGPAYPPRPETQNSVQRVPGTFPMAEPIENPRQPYPEAPNFNAHQQSSNLFRPPTLTPRKPIPIPSAQPSLSPQSPSRTPHTTWSPHPAEPAAPLVSSLPPQVRQLMELGATKLEAENGLKEMNWDVPQAVDMIWRNRQDG</sequence>
<feature type="compositionally biased region" description="Low complexity" evidence="1">
    <location>
        <begin position="409"/>
        <end position="419"/>
    </location>
</feature>
<dbReference type="EMBL" id="JAVRRD010000005">
    <property type="protein sequence ID" value="KAK5058588.1"/>
    <property type="molecule type" value="Genomic_DNA"/>
</dbReference>